<comment type="caution">
    <text evidence="2">The sequence shown here is derived from an EMBL/GenBank/DDBJ whole genome shotgun (WGS) entry which is preliminary data.</text>
</comment>
<keyword evidence="3" id="KW-1185">Reference proteome</keyword>
<protein>
    <recommendedName>
        <fullName evidence="1">Gcp-like domain-containing protein</fullName>
    </recommendedName>
</protein>
<evidence type="ECO:0000313" key="3">
    <source>
        <dbReference type="Proteomes" id="UP000078486"/>
    </source>
</evidence>
<dbReference type="AlphaFoldDB" id="A0A178IK97"/>
<accession>A0A178IK97</accession>
<dbReference type="STRING" id="1184151.AW736_00785"/>
<dbReference type="RefSeq" id="WP_068768398.1">
    <property type="nucleotide sequence ID" value="NZ_CP109796.1"/>
</dbReference>
<dbReference type="Pfam" id="PF00814">
    <property type="entry name" value="TsaD"/>
    <property type="match status" value="1"/>
</dbReference>
<evidence type="ECO:0000313" key="2">
    <source>
        <dbReference type="EMBL" id="OAM90313.1"/>
    </source>
</evidence>
<reference evidence="2 3" key="1">
    <citation type="submission" date="2016-01" db="EMBL/GenBank/DDBJ databases">
        <title>High potential of lignocellulose degradation of a new Verrucomicrobia species.</title>
        <authorList>
            <person name="Wang Y."/>
            <person name="Shi Y."/>
            <person name="Qiu Z."/>
            <person name="Liu S."/>
            <person name="Yang H."/>
        </authorList>
    </citation>
    <scope>NUCLEOTIDE SEQUENCE [LARGE SCALE GENOMIC DNA]</scope>
    <source>
        <strain evidence="2 3">TSB47</strain>
    </source>
</reference>
<evidence type="ECO:0000259" key="1">
    <source>
        <dbReference type="Pfam" id="PF00814"/>
    </source>
</evidence>
<organism evidence="2 3">
    <name type="scientific">Termitidicoccus mucosus</name>
    <dbReference type="NCBI Taxonomy" id="1184151"/>
    <lineage>
        <taxon>Bacteria</taxon>
        <taxon>Pseudomonadati</taxon>
        <taxon>Verrucomicrobiota</taxon>
        <taxon>Opitutia</taxon>
        <taxon>Opitutales</taxon>
        <taxon>Opitutaceae</taxon>
        <taxon>Termitidicoccus</taxon>
    </lineage>
</organism>
<sequence length="251" mass="27193">MSAPQSQSGPAPVLQPLSLDALLDAHQVLLVIDAASVRVQTGLLSRRGGARWETGDAEAGAAIFAGVEKLLARARQRLDDVEAFVFCDGPGSVLGIRTAAVAIRSWNVLRPRPVYSYCSLELVARALARTENARDFAVIADARRDTWHRVAVDASGNISPLQRVPANELGDADAATALVMPDYFRHWSPLPGPAKRVRTVPYVLADLLPPLADAPLFAPASEPDAFLHEEPAYKTWTPQIHRRPAARESDK</sequence>
<dbReference type="Gene3D" id="3.30.420.40">
    <property type="match status" value="1"/>
</dbReference>
<proteinExistence type="predicted"/>
<name>A0A178IK97_9BACT</name>
<dbReference type="EMBL" id="LRRQ01000061">
    <property type="protein sequence ID" value="OAM90313.1"/>
    <property type="molecule type" value="Genomic_DNA"/>
</dbReference>
<dbReference type="InterPro" id="IPR000905">
    <property type="entry name" value="Gcp-like_dom"/>
</dbReference>
<feature type="domain" description="Gcp-like" evidence="1">
    <location>
        <begin position="65"/>
        <end position="146"/>
    </location>
</feature>
<gene>
    <name evidence="2" type="ORF">AW736_00785</name>
</gene>
<dbReference type="SUPFAM" id="SSF53067">
    <property type="entry name" value="Actin-like ATPase domain"/>
    <property type="match status" value="1"/>
</dbReference>
<dbReference type="InterPro" id="IPR043129">
    <property type="entry name" value="ATPase_NBD"/>
</dbReference>
<dbReference type="Proteomes" id="UP000078486">
    <property type="component" value="Unassembled WGS sequence"/>
</dbReference>
<dbReference type="OrthoDB" id="194666at2"/>